<proteinExistence type="predicted"/>
<feature type="compositionally biased region" description="Polar residues" evidence="1">
    <location>
        <begin position="36"/>
        <end position="60"/>
    </location>
</feature>
<gene>
    <name evidence="4" type="ORF">FJ693_05910</name>
</gene>
<evidence type="ECO:0000256" key="2">
    <source>
        <dbReference type="SAM" id="SignalP"/>
    </source>
</evidence>
<keyword evidence="5" id="KW-1185">Reference proteome</keyword>
<sequence length="213" mass="22337">MALGEGRRRVTVRAVAVVAAVMMLAACSATADPAESTPSGTATASAKPSEPTEPSATVDPTVSAPPEAKKPERPDAMRRDDVAGAEAAAQYFLLLYPYVYASGDLAEWEAMSHPECVFCAGVFESVEELHGRGGYAEGGEIAIERVAGREPLDGNDFYRVDISASEASSQINETEAAGVERSGGKNLLIFAVAREGGSWRIRGVQVESPASDD</sequence>
<dbReference type="PROSITE" id="PS51257">
    <property type="entry name" value="PROKAR_LIPOPROTEIN"/>
    <property type="match status" value="1"/>
</dbReference>
<protein>
    <recommendedName>
        <fullName evidence="3">DUF6318 domain-containing protein</fullName>
    </recommendedName>
</protein>
<feature type="signal peptide" evidence="2">
    <location>
        <begin position="1"/>
        <end position="31"/>
    </location>
</feature>
<dbReference type="RefSeq" id="WP_143417601.1">
    <property type="nucleotide sequence ID" value="NZ_VJXR01000011.1"/>
</dbReference>
<accession>A0A552WU10</accession>
<dbReference type="EMBL" id="VJXR01000011">
    <property type="protein sequence ID" value="TRW46272.1"/>
    <property type="molecule type" value="Genomic_DNA"/>
</dbReference>
<feature type="region of interest" description="Disordered" evidence="1">
    <location>
        <begin position="31"/>
        <end position="78"/>
    </location>
</feature>
<reference evidence="4 5" key="1">
    <citation type="submission" date="2019-07" db="EMBL/GenBank/DDBJ databases">
        <title>Georgenia wutianyii sp. nov. and Georgenia *** sp. nov. isolated from plateau pika (Ochotona curzoniae) in the Qinghai-Tibet plateau of China.</title>
        <authorList>
            <person name="Tian Z."/>
        </authorList>
    </citation>
    <scope>NUCLEOTIDE SEQUENCE [LARGE SCALE GENOMIC DNA]</scope>
    <source>
        <strain evidence="4 5">Z446</strain>
    </source>
</reference>
<dbReference type="Proteomes" id="UP000318693">
    <property type="component" value="Unassembled WGS sequence"/>
</dbReference>
<feature type="chain" id="PRO_5021873532" description="DUF6318 domain-containing protein" evidence="2">
    <location>
        <begin position="32"/>
        <end position="213"/>
    </location>
</feature>
<evidence type="ECO:0000259" key="3">
    <source>
        <dbReference type="Pfam" id="PF19843"/>
    </source>
</evidence>
<feature type="domain" description="DUF6318" evidence="3">
    <location>
        <begin position="70"/>
        <end position="204"/>
    </location>
</feature>
<feature type="compositionally biased region" description="Basic and acidic residues" evidence="1">
    <location>
        <begin position="67"/>
        <end position="78"/>
    </location>
</feature>
<organism evidence="4 5">
    <name type="scientific">Georgenia yuyongxinii</name>
    <dbReference type="NCBI Taxonomy" id="2589797"/>
    <lineage>
        <taxon>Bacteria</taxon>
        <taxon>Bacillati</taxon>
        <taxon>Actinomycetota</taxon>
        <taxon>Actinomycetes</taxon>
        <taxon>Micrococcales</taxon>
        <taxon>Bogoriellaceae</taxon>
        <taxon>Georgenia</taxon>
    </lineage>
</organism>
<comment type="caution">
    <text evidence="4">The sequence shown here is derived from an EMBL/GenBank/DDBJ whole genome shotgun (WGS) entry which is preliminary data.</text>
</comment>
<dbReference type="AlphaFoldDB" id="A0A552WU10"/>
<dbReference type="Pfam" id="PF19843">
    <property type="entry name" value="DUF6318"/>
    <property type="match status" value="1"/>
</dbReference>
<evidence type="ECO:0000256" key="1">
    <source>
        <dbReference type="SAM" id="MobiDB-lite"/>
    </source>
</evidence>
<evidence type="ECO:0000313" key="4">
    <source>
        <dbReference type="EMBL" id="TRW46272.1"/>
    </source>
</evidence>
<keyword evidence="2" id="KW-0732">Signal</keyword>
<name>A0A552WU10_9MICO</name>
<evidence type="ECO:0000313" key="5">
    <source>
        <dbReference type="Proteomes" id="UP000318693"/>
    </source>
</evidence>
<dbReference type="InterPro" id="IPR046281">
    <property type="entry name" value="DUF6318"/>
</dbReference>